<name>A0ABM1DY40_PRICU</name>
<dbReference type="RefSeq" id="XP_014664861.1">
    <property type="nucleotide sequence ID" value="XM_014809375.1"/>
</dbReference>
<reference evidence="9" key="1">
    <citation type="submission" date="2025-08" db="UniProtKB">
        <authorList>
            <consortium name="RefSeq"/>
        </authorList>
    </citation>
    <scope>IDENTIFICATION</scope>
</reference>
<evidence type="ECO:0000259" key="7">
    <source>
        <dbReference type="PROSITE" id="PS50056"/>
    </source>
</evidence>
<dbReference type="PROSITE" id="PS00383">
    <property type="entry name" value="TYR_PHOSPHATASE_1"/>
    <property type="match status" value="1"/>
</dbReference>
<dbReference type="PANTHER" id="PTHR19134:SF562">
    <property type="entry name" value="PROTEIN-TYROSINE-PHOSPHATASE"/>
    <property type="match status" value="1"/>
</dbReference>
<accession>A0ABM1DY40</accession>
<dbReference type="Gene3D" id="3.90.190.10">
    <property type="entry name" value="Protein tyrosine phosphatase superfamily"/>
    <property type="match status" value="1"/>
</dbReference>
<dbReference type="InterPro" id="IPR000242">
    <property type="entry name" value="PTP_cat"/>
</dbReference>
<dbReference type="PROSITE" id="PS50055">
    <property type="entry name" value="TYR_PHOSPHATASE_PTP"/>
    <property type="match status" value="1"/>
</dbReference>
<dbReference type="PANTHER" id="PTHR19134">
    <property type="entry name" value="RECEPTOR-TYPE TYROSINE-PROTEIN PHOSPHATASE"/>
    <property type="match status" value="1"/>
</dbReference>
<dbReference type="SMART" id="SM00404">
    <property type="entry name" value="PTPc_motif"/>
    <property type="match status" value="1"/>
</dbReference>
<dbReference type="Proteomes" id="UP000695022">
    <property type="component" value="Unplaced"/>
</dbReference>
<sequence length="361" mass="40662">MITLVRDASTLRMTSDRPPLPAKQVNSGGSCSGSGKNDDVVLRSTGNRASRSSRSSVSSLTSKDMLSRQLSTFRTTTMRGAIRLEDLAQYIQSKRHSNNGSSSNNNSNNSNNTFKAEFAELPHGQISDWAVGTRPENHYKNRYMNAIPYDNNCVTLQSNNNGYINASFIDGYNEPKAFIATQAPKEKTVMDFWQMVWQERAVAIIMLTNLTENGKAKCSQYWPEDTVQIGELEVSLMAREELPDTTVRTFTIVKRCQRQSASHLVMHYHYHEWPDHGVPDDSGPLVDVIAHIREDVRVKRMVGPWVVHCSAGIGRTGTFIALDSMLEQARSEYAINIFTFVQRMRKQRISMVQTQVDESAK</sequence>
<dbReference type="EC" id="3.1.3.48" evidence="2"/>
<evidence type="ECO:0000259" key="6">
    <source>
        <dbReference type="PROSITE" id="PS50055"/>
    </source>
</evidence>
<feature type="region of interest" description="Disordered" evidence="5">
    <location>
        <begin position="1"/>
        <end position="65"/>
    </location>
</feature>
<dbReference type="PROSITE" id="PS50056">
    <property type="entry name" value="TYR_PHOSPHATASE_2"/>
    <property type="match status" value="1"/>
</dbReference>
<keyword evidence="8" id="KW-1185">Reference proteome</keyword>
<gene>
    <name evidence="9" type="primary">LOC106807114</name>
</gene>
<comment type="similarity">
    <text evidence="1">Belongs to the protein-tyrosine phosphatase family.</text>
</comment>
<feature type="domain" description="Tyrosine-protein phosphatase" evidence="6">
    <location>
        <begin position="114"/>
        <end position="354"/>
    </location>
</feature>
<evidence type="ECO:0000313" key="8">
    <source>
        <dbReference type="Proteomes" id="UP000695022"/>
    </source>
</evidence>
<dbReference type="SMART" id="SM00194">
    <property type="entry name" value="PTPc"/>
    <property type="match status" value="1"/>
</dbReference>
<dbReference type="InterPro" id="IPR003595">
    <property type="entry name" value="Tyr_Pase_cat"/>
</dbReference>
<evidence type="ECO:0000313" key="9">
    <source>
        <dbReference type="RefSeq" id="XP_014664861.1"/>
    </source>
</evidence>
<keyword evidence="3" id="KW-0378">Hydrolase</keyword>
<dbReference type="CDD" id="cd00047">
    <property type="entry name" value="PTPc"/>
    <property type="match status" value="1"/>
</dbReference>
<evidence type="ECO:0000256" key="2">
    <source>
        <dbReference type="ARBA" id="ARBA00013064"/>
    </source>
</evidence>
<proteinExistence type="inferred from homology"/>
<protein>
    <recommendedName>
        <fullName evidence="2">protein-tyrosine-phosphatase</fullName>
        <ecNumber evidence="2">3.1.3.48</ecNumber>
    </recommendedName>
</protein>
<dbReference type="PRINTS" id="PR00700">
    <property type="entry name" value="PRTYPHPHTASE"/>
</dbReference>
<dbReference type="InterPro" id="IPR000387">
    <property type="entry name" value="Tyr_Pase_dom"/>
</dbReference>
<dbReference type="InterPro" id="IPR050348">
    <property type="entry name" value="Protein-Tyr_Phosphatase"/>
</dbReference>
<evidence type="ECO:0000256" key="4">
    <source>
        <dbReference type="ARBA" id="ARBA00022912"/>
    </source>
</evidence>
<evidence type="ECO:0000256" key="3">
    <source>
        <dbReference type="ARBA" id="ARBA00022801"/>
    </source>
</evidence>
<dbReference type="InterPro" id="IPR029021">
    <property type="entry name" value="Prot-tyrosine_phosphatase-like"/>
</dbReference>
<feature type="compositionally biased region" description="Low complexity" evidence="5">
    <location>
        <begin position="43"/>
        <end position="62"/>
    </location>
</feature>
<evidence type="ECO:0000256" key="5">
    <source>
        <dbReference type="SAM" id="MobiDB-lite"/>
    </source>
</evidence>
<keyword evidence="4" id="KW-0904">Protein phosphatase</keyword>
<dbReference type="InterPro" id="IPR016130">
    <property type="entry name" value="Tyr_Pase_AS"/>
</dbReference>
<feature type="domain" description="Tyrosine specific protein phosphatases" evidence="7">
    <location>
        <begin position="286"/>
        <end position="359"/>
    </location>
</feature>
<dbReference type="GeneID" id="106807114"/>
<organism evidence="8 9">
    <name type="scientific">Priapulus caudatus</name>
    <name type="common">Priapulid worm</name>
    <dbReference type="NCBI Taxonomy" id="37621"/>
    <lineage>
        <taxon>Eukaryota</taxon>
        <taxon>Metazoa</taxon>
        <taxon>Ecdysozoa</taxon>
        <taxon>Scalidophora</taxon>
        <taxon>Priapulida</taxon>
        <taxon>Priapulimorpha</taxon>
        <taxon>Priapulimorphida</taxon>
        <taxon>Priapulidae</taxon>
        <taxon>Priapulus</taxon>
    </lineage>
</organism>
<dbReference type="SUPFAM" id="SSF52799">
    <property type="entry name" value="(Phosphotyrosine protein) phosphatases II"/>
    <property type="match status" value="1"/>
</dbReference>
<evidence type="ECO:0000256" key="1">
    <source>
        <dbReference type="ARBA" id="ARBA00009580"/>
    </source>
</evidence>
<dbReference type="Pfam" id="PF00102">
    <property type="entry name" value="Y_phosphatase"/>
    <property type="match status" value="1"/>
</dbReference>